<dbReference type="Proteomes" id="UP000269374">
    <property type="component" value="Chromosome"/>
</dbReference>
<dbReference type="AlphaFoldDB" id="A0A387BBY8"/>
<reference evidence="1 2" key="1">
    <citation type="submission" date="2018-09" db="EMBL/GenBank/DDBJ databases">
        <title>Genome sequencing of strain 1JSPR-7.</title>
        <authorList>
            <person name="Heo J."/>
            <person name="Kim S.-J."/>
            <person name="Kwon S.-W."/>
        </authorList>
    </citation>
    <scope>NUCLEOTIDE SEQUENCE [LARGE SCALE GENOMIC DNA]</scope>
    <source>
        <strain evidence="1 2">1JSPR-7</strain>
    </source>
</reference>
<accession>A0A387BBY8</accession>
<sequence length="155" mass="18007">MIDRNKIPVHILNSLGFNNLEKALKNVFDFNIKDADMIYVRAQGNQNEKELYKDDFRLYLKLYNTKVEIVIEDTREFGGMWRGAGGNLYLSIEDISEKHSPWNKGNDGNYYNFLIYLVSPEEVDFLKHEGALGKNEPAIENSLLILKKYLEKGKQ</sequence>
<proteinExistence type="predicted"/>
<gene>
    <name evidence="1" type="ORF">D7I46_01395</name>
</gene>
<organism evidence="1 2">
    <name type="scientific">Lactococcus allomyrinae</name>
    <dbReference type="NCBI Taxonomy" id="2419773"/>
    <lineage>
        <taxon>Bacteria</taxon>
        <taxon>Bacillati</taxon>
        <taxon>Bacillota</taxon>
        <taxon>Bacilli</taxon>
        <taxon>Lactobacillales</taxon>
        <taxon>Streptococcaceae</taxon>
        <taxon>Lactococcus</taxon>
    </lineage>
</organism>
<dbReference type="RefSeq" id="WP_120771242.1">
    <property type="nucleotide sequence ID" value="NZ_CP032627.1"/>
</dbReference>
<dbReference type="EMBL" id="CP032627">
    <property type="protein sequence ID" value="AYF99853.1"/>
    <property type="molecule type" value="Genomic_DNA"/>
</dbReference>
<keyword evidence="2" id="KW-1185">Reference proteome</keyword>
<evidence type="ECO:0000313" key="2">
    <source>
        <dbReference type="Proteomes" id="UP000269374"/>
    </source>
</evidence>
<name>A0A387BBY8_9LACT</name>
<evidence type="ECO:0000313" key="1">
    <source>
        <dbReference type="EMBL" id="AYF99853.1"/>
    </source>
</evidence>
<dbReference type="KEGG" id="lact:D7I46_01395"/>
<dbReference type="OrthoDB" id="7541204at2"/>
<protein>
    <submittedName>
        <fullName evidence="1">Uncharacterized protein</fullName>
    </submittedName>
</protein>